<dbReference type="PROSITE" id="PS50082">
    <property type="entry name" value="WD_REPEATS_2"/>
    <property type="match status" value="2"/>
</dbReference>
<dbReference type="InterPro" id="IPR011047">
    <property type="entry name" value="Quinoprotein_ADH-like_sf"/>
</dbReference>
<evidence type="ECO:0000256" key="6">
    <source>
        <dbReference type="ARBA" id="ARBA00043913"/>
    </source>
</evidence>
<proteinExistence type="inferred from homology"/>
<evidence type="ECO:0000256" key="5">
    <source>
        <dbReference type="ARBA" id="ARBA00039789"/>
    </source>
</evidence>
<dbReference type="InterPro" id="IPR015943">
    <property type="entry name" value="WD40/YVTN_repeat-like_dom_sf"/>
</dbReference>
<gene>
    <name evidence="9" type="ORF">GX50_08791</name>
</gene>
<organism evidence="9 10">
    <name type="scientific">[Emmonsia] crescens</name>
    <dbReference type="NCBI Taxonomy" id="73230"/>
    <lineage>
        <taxon>Eukaryota</taxon>
        <taxon>Fungi</taxon>
        <taxon>Dikarya</taxon>
        <taxon>Ascomycota</taxon>
        <taxon>Pezizomycotina</taxon>
        <taxon>Eurotiomycetes</taxon>
        <taxon>Eurotiomycetidae</taxon>
        <taxon>Onygenales</taxon>
        <taxon>Ajellomycetaceae</taxon>
        <taxon>Emergomyces</taxon>
    </lineage>
</organism>
<comment type="similarity">
    <text evidence="4">Belongs to the WD repeat MDV1/CAF4 family.</text>
</comment>
<dbReference type="EMBL" id="PDND01000408">
    <property type="protein sequence ID" value="PGH28469.1"/>
    <property type="molecule type" value="Genomic_DNA"/>
</dbReference>
<dbReference type="InterPro" id="IPR007111">
    <property type="entry name" value="NACHT_NTPase"/>
</dbReference>
<dbReference type="Pfam" id="PF24883">
    <property type="entry name" value="NPHP3_N"/>
    <property type="match status" value="1"/>
</dbReference>
<dbReference type="Gene3D" id="3.40.50.300">
    <property type="entry name" value="P-loop containing nucleotide triphosphate hydrolases"/>
    <property type="match status" value="1"/>
</dbReference>
<dbReference type="Proteomes" id="UP000226031">
    <property type="component" value="Unassembled WGS sequence"/>
</dbReference>
<evidence type="ECO:0000256" key="1">
    <source>
        <dbReference type="ARBA" id="ARBA00004570"/>
    </source>
</evidence>
<comment type="subcellular location">
    <subcellularLocation>
        <location evidence="1">Mitochondrion outer membrane</location>
        <topology evidence="1">Peripheral membrane protein</topology>
        <orientation evidence="1">Cytoplasmic side</orientation>
    </subcellularLocation>
</comment>
<dbReference type="InterPro" id="IPR019775">
    <property type="entry name" value="WD40_repeat_CS"/>
</dbReference>
<feature type="repeat" description="WD" evidence="7">
    <location>
        <begin position="760"/>
        <end position="800"/>
    </location>
</feature>
<evidence type="ECO:0000259" key="8">
    <source>
        <dbReference type="PROSITE" id="PS50837"/>
    </source>
</evidence>
<dbReference type="STRING" id="73230.A0A2B7Z5F6"/>
<accession>A0A2B7Z5F6</accession>
<dbReference type="SMART" id="SM00320">
    <property type="entry name" value="WD40"/>
    <property type="match status" value="9"/>
</dbReference>
<evidence type="ECO:0000313" key="10">
    <source>
        <dbReference type="Proteomes" id="UP000226031"/>
    </source>
</evidence>
<comment type="caution">
    <text evidence="9">The sequence shown here is derived from an EMBL/GenBank/DDBJ whole genome shotgun (WGS) entry which is preliminary data.</text>
</comment>
<dbReference type="PROSITE" id="PS00678">
    <property type="entry name" value="WD_REPEATS_1"/>
    <property type="match status" value="1"/>
</dbReference>
<keyword evidence="2 7" id="KW-0853">WD repeat</keyword>
<dbReference type="PROSITE" id="PS50294">
    <property type="entry name" value="WD_REPEATS_REGION"/>
    <property type="match status" value="1"/>
</dbReference>
<keyword evidence="3" id="KW-0677">Repeat</keyword>
<dbReference type="PANTHER" id="PTHR22847">
    <property type="entry name" value="WD40 REPEAT PROTEIN"/>
    <property type="match status" value="1"/>
</dbReference>
<dbReference type="GO" id="GO:1990234">
    <property type="term" value="C:transferase complex"/>
    <property type="evidence" value="ECO:0007669"/>
    <property type="project" value="UniProtKB-ARBA"/>
</dbReference>
<keyword evidence="10" id="KW-1185">Reference proteome</keyword>
<evidence type="ECO:0000313" key="9">
    <source>
        <dbReference type="EMBL" id="PGH28469.1"/>
    </source>
</evidence>
<dbReference type="InterPro" id="IPR001680">
    <property type="entry name" value="WD40_rpt"/>
</dbReference>
<dbReference type="Pfam" id="PF00400">
    <property type="entry name" value="WD40"/>
    <property type="match status" value="3"/>
</dbReference>
<reference evidence="9 10" key="1">
    <citation type="submission" date="2017-10" db="EMBL/GenBank/DDBJ databases">
        <title>Comparative genomics in systemic dimorphic fungi from Ajellomycetaceae.</title>
        <authorList>
            <person name="Munoz J.F."/>
            <person name="Mcewen J.G."/>
            <person name="Clay O.K."/>
            <person name="Cuomo C.A."/>
        </authorList>
    </citation>
    <scope>NUCLEOTIDE SEQUENCE [LARGE SCALE GENOMIC DNA]</scope>
    <source>
        <strain evidence="9 10">UAMH4076</strain>
    </source>
</reference>
<dbReference type="SUPFAM" id="SSF52540">
    <property type="entry name" value="P-loop containing nucleoside triphosphate hydrolases"/>
    <property type="match status" value="1"/>
</dbReference>
<dbReference type="InterPro" id="IPR056884">
    <property type="entry name" value="NPHP3-like_N"/>
</dbReference>
<sequence>MEAVGAIANIVALVEVTAKVAVGCLTYINAVRSAAADKLLLEKEINSLLDILDDVKHLLNGSNSAKLSASQKLHNAVADCHSQLSELEAKVRPKKPRKIAGFIKFRTALKWPFESKEFEKRLQNMERCRNTIFLALQVDQTIAILGIVDNQDSATLSTVLSHLPSAEGASFDSHANECDPKCHPDTRADTLKQIFNWAGDQQSQSIFWLCGMAGTGKSTIARTVAQGLAGKGFLGASFFFKRGEGHRGHAARFFTTLVAQMVSKFPMLLEYVKKVIEADPDLVRKALTEQFEKLILEPLLDLKGGFPTAPQLVIVIDALDECEREQDIKTILHHLARAKTVQSVNLRIFLTSRPELPIRLGFGRIGGDIHRDMELHDIPRPAIKHDISVFLRDELSKVKDDHNQSLNTSNSLIPLNWPGQLRLDVLVDMAVPLFIFAATVCRFVGDPRFHPEKQLELVLKYQTAVQTSEFDKTYLPVLDQLLHGLEEERKEVILAEFEEAVGSIIILTEPLSTNSLENLLSLEKTEVDRRLKMLHSVLSVPNNQNSPVRLLHLSFRDFLIDPAKRGKSPFFLDEMSQHKRIVARCLDLLSRSGVLKPNICDIKGPGTFRTEIDSKTIDMCLVSEVKYACRHWVHHLEHSGNKIRDGDQVDSFLQKHFIHWLEALGLIGGISEAIPMIATLQNLVMPGESNGLAHFLNDARRFVLRNRQIIDTAPLQVYSSALVFAPEISIVKKQFKDHIPSWIRHQSGVLPDWGDTLQTLDSHTGYIEKILFSSDNKLLAAETKEAVVLWDAETGEPRQKFKHPSSILPYDFAFAWNTDLLAVVYPSSIHVIKLSTGIVLQELSTQNRERFLTVLFSPNDKILASVSHNTIRLWDPDVGILLQTIETTDDLMYNHICFSRDSSYLAFTPRNREVDIWDLGKQCLLPTYIGHQQSVRKLAFSYNGDIVSLSGDAIKIWNPSTGETLHSFGDHTGTLSAAFSADCKLFAYSSQSCIIIRESSNGKLLRKLTREYPIATMSFAQNDRLLVVASGFNIIIQDTESEGVLHVFQGHKNILTSIALSGDTRLLGSASMDYTVRLWDLNITRPPEDTESFLVLSTALSSNGKFFAASQYENGGAVCDAHHNLKVFFDGNWLSHMVFSEDNRFLTTWSQTDKAVTLIDLSSGEGELLLDLSHIKARYLGTIPCVFSRDGKAFALSTAPDRSIYICNLEKKTGQFLPEPGTGTPCKFSDDGSLFASLTWRHGSPYDLIAVHDVPTGGHVRDVETRCKGGDVTIAFSKDNKLLVVQYSDTVELRDLATGVEVGTIENGNDFWEVGGSPDDFSCVEIKRGLLNIPSISAVAQPASERQPLFKLYFQDEWVIRNGEKLLWVPPEYCPDEPKRMDFRSNTFLWGNNLGLVTVIEIECP</sequence>
<dbReference type="VEuPathDB" id="FungiDB:EMCG_07505"/>
<dbReference type="PANTHER" id="PTHR22847:SF637">
    <property type="entry name" value="WD REPEAT DOMAIN 5B"/>
    <property type="match status" value="1"/>
</dbReference>
<evidence type="ECO:0000256" key="2">
    <source>
        <dbReference type="ARBA" id="ARBA00022574"/>
    </source>
</evidence>
<name>A0A2B7Z5F6_9EURO</name>
<evidence type="ECO:0000256" key="3">
    <source>
        <dbReference type="ARBA" id="ARBA00022737"/>
    </source>
</evidence>
<feature type="repeat" description="WD" evidence="7">
    <location>
        <begin position="1048"/>
        <end position="1082"/>
    </location>
</feature>
<dbReference type="InterPro" id="IPR036322">
    <property type="entry name" value="WD40_repeat_dom_sf"/>
</dbReference>
<dbReference type="SUPFAM" id="SSF50998">
    <property type="entry name" value="Quinoprotein alcohol dehydrogenase-like"/>
    <property type="match status" value="1"/>
</dbReference>
<feature type="domain" description="NACHT" evidence="8">
    <location>
        <begin position="205"/>
        <end position="354"/>
    </location>
</feature>
<protein>
    <recommendedName>
        <fullName evidence="5">Mitochondrial division protein 1</fullName>
    </recommendedName>
</protein>
<evidence type="ECO:0000256" key="4">
    <source>
        <dbReference type="ARBA" id="ARBA00038415"/>
    </source>
</evidence>
<dbReference type="SUPFAM" id="SSF50978">
    <property type="entry name" value="WD40 repeat-like"/>
    <property type="match status" value="1"/>
</dbReference>
<evidence type="ECO:0000256" key="7">
    <source>
        <dbReference type="PROSITE-ProRule" id="PRU00221"/>
    </source>
</evidence>
<dbReference type="PROSITE" id="PS50837">
    <property type="entry name" value="NACHT"/>
    <property type="match status" value="1"/>
</dbReference>
<comment type="function">
    <text evidence="6">Involved in mitochondrial fission. Acts as an adapter protein required to form mitochondrial fission complexes. Formation of these complexes is required to promote constriction and fission of the mitochondrial compartment at a late step in mitochondrial division.</text>
</comment>
<dbReference type="InterPro" id="IPR027417">
    <property type="entry name" value="P-loop_NTPase"/>
</dbReference>
<dbReference type="Gene3D" id="2.130.10.10">
    <property type="entry name" value="YVTN repeat-like/Quinoprotein amine dehydrogenase"/>
    <property type="match status" value="3"/>
</dbReference>
<dbReference type="GO" id="GO:0005741">
    <property type="term" value="C:mitochondrial outer membrane"/>
    <property type="evidence" value="ECO:0007669"/>
    <property type="project" value="UniProtKB-SubCell"/>
</dbReference>